<accession>A0A9D1LE13</accession>
<organism evidence="2 3">
    <name type="scientific">Candidatus Fimenecus excrementigallinarum</name>
    <dbReference type="NCBI Taxonomy" id="2840816"/>
    <lineage>
        <taxon>Bacteria</taxon>
        <taxon>Bacillati</taxon>
        <taxon>Bacillota</taxon>
        <taxon>Clostridia</taxon>
        <taxon>Candidatus Fimenecus</taxon>
    </lineage>
</organism>
<feature type="transmembrane region" description="Helical" evidence="1">
    <location>
        <begin position="354"/>
        <end position="376"/>
    </location>
</feature>
<feature type="transmembrane region" description="Helical" evidence="1">
    <location>
        <begin position="282"/>
        <end position="306"/>
    </location>
</feature>
<reference evidence="2" key="2">
    <citation type="journal article" date="2021" name="PeerJ">
        <title>Extensive microbial diversity within the chicken gut microbiome revealed by metagenomics and culture.</title>
        <authorList>
            <person name="Gilroy R."/>
            <person name="Ravi A."/>
            <person name="Getino M."/>
            <person name="Pursley I."/>
            <person name="Horton D.L."/>
            <person name="Alikhan N.F."/>
            <person name="Baker D."/>
            <person name="Gharbi K."/>
            <person name="Hall N."/>
            <person name="Watson M."/>
            <person name="Adriaenssens E.M."/>
            <person name="Foster-Nyarko E."/>
            <person name="Jarju S."/>
            <person name="Secka A."/>
            <person name="Antonio M."/>
            <person name="Oren A."/>
            <person name="Chaudhuri R.R."/>
            <person name="La Ragione R."/>
            <person name="Hildebrand F."/>
            <person name="Pallen M.J."/>
        </authorList>
    </citation>
    <scope>NUCLEOTIDE SEQUENCE</scope>
    <source>
        <strain evidence="2">ChiGjej1B1-19959</strain>
    </source>
</reference>
<evidence type="ECO:0000256" key="1">
    <source>
        <dbReference type="SAM" id="Phobius"/>
    </source>
</evidence>
<dbReference type="AlphaFoldDB" id="A0A9D1LE13"/>
<keyword evidence="1" id="KW-1133">Transmembrane helix</keyword>
<feature type="transmembrane region" description="Helical" evidence="1">
    <location>
        <begin position="80"/>
        <end position="105"/>
    </location>
</feature>
<protein>
    <submittedName>
        <fullName evidence="2">Uncharacterized protein</fullName>
    </submittedName>
</protein>
<reference evidence="2" key="1">
    <citation type="submission" date="2020-10" db="EMBL/GenBank/DDBJ databases">
        <authorList>
            <person name="Gilroy R."/>
        </authorList>
    </citation>
    <scope>NUCLEOTIDE SEQUENCE</scope>
    <source>
        <strain evidence="2">ChiGjej1B1-19959</strain>
    </source>
</reference>
<feature type="transmembrane region" description="Helical" evidence="1">
    <location>
        <begin position="23"/>
        <end position="45"/>
    </location>
</feature>
<feature type="transmembrane region" description="Helical" evidence="1">
    <location>
        <begin position="156"/>
        <end position="177"/>
    </location>
</feature>
<feature type="transmembrane region" description="Helical" evidence="1">
    <location>
        <begin position="327"/>
        <end position="348"/>
    </location>
</feature>
<sequence length="824" mass="90698">MTSQKSFQNNFGFAYRSGLRDNALFAVLQTAFLALFYCAMPISVFQTKFSSDPETGELARIDYKTIYSFLLGPTQDMLSFFRYFILLGLLGFGILFGIMAFRFITGKKTINVYYSLGIKRAKLFSARYLAGLTLIAAAVLAPLLVTFLFNLAELGFSRYLLLGALYQALGLFTVTAFSFTLTALVFSTVGTAFEGVLFSGILLLTPEFLCRALETLITKLVPGTPLGANFQSMYVYNGFDLTESLARAFQSFNPLRFFADGLFTYASAGPKGELTSVQNGKLVAWTAPSFLLPALWLLVTAGLFFAGMYAYKRRKAEIGGFIGKNRVLNFVGTFLIGFFGFVLAFSVLERRGVALAAAVGAVVFLVLVLLTYLLLLRNLRLFKKALTALPVQVCIVAFLFALFATGYFGAANRVPETADIASAKITALQADYSDEAADTYYFGMNGFESPNTLPVGQYTSARDIDFVRGIHKALASAGRLEATAPNADYNGVRPVSLRISYTMKDGSELLRNYYGVPEDVLLALQNAVETDYRQSVLDKLFRDPLTPVERPKDNPAMGGNVSETELTAYRQYQYIELIRETGDVVLYDAALAGETVLTLTEAQRAALLDALYRDLSAETPESHYDGQTVGLLCFEDRSGDNGAEEQNYDWKGEPLPEGMFTGKEALANEPDFYLTADMENTLAFLRSIGAAGALTPQRQPEKIYGVKVSQLFSSTAVEVNLDYRENFACEFRAASGTNAYLSELTGYFVAEADSNTFDGVYCAEDDAQQAALLSRAALRGTLEPDDYILVLYFEDGLQSKLYVHAEDMPAAQKAAIEKNPTFWY</sequence>
<evidence type="ECO:0000313" key="2">
    <source>
        <dbReference type="EMBL" id="HIU36249.1"/>
    </source>
</evidence>
<gene>
    <name evidence="2" type="ORF">IAC53_06590</name>
</gene>
<proteinExistence type="predicted"/>
<evidence type="ECO:0000313" key="3">
    <source>
        <dbReference type="Proteomes" id="UP000824071"/>
    </source>
</evidence>
<feature type="transmembrane region" description="Helical" evidence="1">
    <location>
        <begin position="388"/>
        <end position="410"/>
    </location>
</feature>
<feature type="transmembrane region" description="Helical" evidence="1">
    <location>
        <begin position="184"/>
        <end position="204"/>
    </location>
</feature>
<comment type="caution">
    <text evidence="2">The sequence shown here is derived from an EMBL/GenBank/DDBJ whole genome shotgun (WGS) entry which is preliminary data.</text>
</comment>
<dbReference type="EMBL" id="DVMW01000037">
    <property type="protein sequence ID" value="HIU36249.1"/>
    <property type="molecule type" value="Genomic_DNA"/>
</dbReference>
<keyword evidence="1" id="KW-0812">Transmembrane</keyword>
<keyword evidence="1" id="KW-0472">Membrane</keyword>
<name>A0A9D1LE13_9FIRM</name>
<dbReference type="Proteomes" id="UP000824071">
    <property type="component" value="Unassembled WGS sequence"/>
</dbReference>
<feature type="transmembrane region" description="Helical" evidence="1">
    <location>
        <begin position="126"/>
        <end position="150"/>
    </location>
</feature>